<keyword evidence="1" id="KW-0812">Transmembrane</keyword>
<dbReference type="SUPFAM" id="SSF52540">
    <property type="entry name" value="P-loop containing nucleoside triphosphate hydrolases"/>
    <property type="match status" value="2"/>
</dbReference>
<keyword evidence="1" id="KW-0472">Membrane</keyword>
<dbReference type="Proteomes" id="UP000677054">
    <property type="component" value="Unassembled WGS sequence"/>
</dbReference>
<evidence type="ECO:0000313" key="2">
    <source>
        <dbReference type="EMBL" id="CAD7244827.1"/>
    </source>
</evidence>
<keyword evidence="3" id="KW-1185">Reference proteome</keyword>
<evidence type="ECO:0000256" key="1">
    <source>
        <dbReference type="SAM" id="Phobius"/>
    </source>
</evidence>
<evidence type="ECO:0000313" key="3">
    <source>
        <dbReference type="Proteomes" id="UP000677054"/>
    </source>
</evidence>
<dbReference type="Gene3D" id="3.40.50.300">
    <property type="entry name" value="P-loop containing nucleotide triphosphate hydrolases"/>
    <property type="match status" value="2"/>
</dbReference>
<keyword evidence="1" id="KW-1133">Transmembrane helix</keyword>
<evidence type="ECO:0008006" key="4">
    <source>
        <dbReference type="Google" id="ProtNLM"/>
    </source>
</evidence>
<reference evidence="2" key="1">
    <citation type="submission" date="2020-11" db="EMBL/GenBank/DDBJ databases">
        <authorList>
            <person name="Tran Van P."/>
        </authorList>
    </citation>
    <scope>NUCLEOTIDE SEQUENCE</scope>
</reference>
<dbReference type="EMBL" id="LR900238">
    <property type="protein sequence ID" value="CAD7244827.1"/>
    <property type="molecule type" value="Genomic_DNA"/>
</dbReference>
<dbReference type="OrthoDB" id="2386367at2759"/>
<proteinExistence type="predicted"/>
<feature type="transmembrane region" description="Helical" evidence="1">
    <location>
        <begin position="359"/>
        <end position="379"/>
    </location>
</feature>
<sequence length="816" mass="94480">MKTEKESFHEKLMRRSEATQRENITIYRLPFPLVPGRHQLGENKQGEKCLNVLLLGLTGSGKSMLVEVMGNYGLGVDFRDPYRFQVKDDGPTAKISSYTFFTRNQGKFRRPITLIDTPGFQKGTPQQDQMVTKDIQDYIYSKHPEGIHAIAYVLPGSQGRLTAEQKTVMTNMVKVLGDESEKISYLFCTFADSSRLPVLNAVEEAKFICKKHFRINSSSYFTKEEEGEFPSNDEEKIKGVNAVSMNEMLWNMTTGSIREFIEDIESNAPLLIHRRPTRDLRWISEKHGRPPLTPTHSLNTAGRLADSERVDLLESSSSHLPDSARSADSERIGLNTFSPSQRNRVGKNRNRTEYQIQHIFIWIGYIYRTASSWVLPHILQFYSWLWYMGRTFIKWAWHRILHIFSMIWIKCGIVCIWILYIVGKVCCRIFNKVETLFNWNLEEYFKRQEKLLQDIFSTNLTPKGVIEEYLKRRHQNPMEWIHFIKSLFSRIRQDQNSIRPPFSFPSELFPWDSDMLMPEKERLHEELKRKSIPNRREGFQLYCLPFRRISADEIYQMGKERQGEKCLDILFLGLTGSGKSMLQEVMGNYGLGVEFQDSYRFQMKTEDGPTNSITSHTYFTRDAQRFPRPVTLIDTPGFQKGTPEMDRQLTEAIRDFIHMNHPLGIHAVVYVLPGSQHFPVNSSSYFVKEEEDESAGFSSDDDEGKGKDAKVMSINELLWKMTTDSIREFMEDIQKNTPVVIQEHGIPKDLIHPLAPVDAPQRSFVHVLMRQTELGDTPCERRPKTGVIDANLEKGNCLIEDDPKKPYILLEETVAG</sequence>
<dbReference type="PANTHER" id="PTHR32046:SF14">
    <property type="match status" value="1"/>
</dbReference>
<feature type="transmembrane region" description="Helical" evidence="1">
    <location>
        <begin position="400"/>
        <end position="422"/>
    </location>
</feature>
<organism evidence="2">
    <name type="scientific">Darwinula stevensoni</name>
    <dbReference type="NCBI Taxonomy" id="69355"/>
    <lineage>
        <taxon>Eukaryota</taxon>
        <taxon>Metazoa</taxon>
        <taxon>Ecdysozoa</taxon>
        <taxon>Arthropoda</taxon>
        <taxon>Crustacea</taxon>
        <taxon>Oligostraca</taxon>
        <taxon>Ostracoda</taxon>
        <taxon>Podocopa</taxon>
        <taxon>Podocopida</taxon>
        <taxon>Darwinulocopina</taxon>
        <taxon>Darwinuloidea</taxon>
        <taxon>Darwinulidae</taxon>
        <taxon>Darwinula</taxon>
    </lineage>
</organism>
<name>A0A7R8X8B2_9CRUS</name>
<protein>
    <recommendedName>
        <fullName evidence="4">AIG1-type G domain-containing protein</fullName>
    </recommendedName>
</protein>
<gene>
    <name evidence="2" type="ORF">DSTB1V02_LOCUS4714</name>
</gene>
<dbReference type="AlphaFoldDB" id="A0A7R8X8B2"/>
<dbReference type="EMBL" id="CAJPEV010000721">
    <property type="protein sequence ID" value="CAG0887900.1"/>
    <property type="molecule type" value="Genomic_DNA"/>
</dbReference>
<dbReference type="PANTHER" id="PTHR32046">
    <property type="entry name" value="G DOMAIN-CONTAINING PROTEIN"/>
    <property type="match status" value="1"/>
</dbReference>
<accession>A0A7R8X8B2</accession>
<dbReference type="InterPro" id="IPR027417">
    <property type="entry name" value="P-loop_NTPase"/>
</dbReference>